<protein>
    <recommendedName>
        <fullName evidence="1">AAA domain-containing protein</fullName>
    </recommendedName>
</protein>
<sequence length="157" mass="18330">MFNRIIIQELKQWRAKKDRKPLIMLGARQVGKTSVLQKFGEEYFEHCAYFSLNEEEGVCDIFRKTKNPLQIIEQLSYLTSEPILPQKTLLILDEIQDCPEAISAMKYFCEKTPEYVVACAGSLLGLAFGHQGFSFFLIIFNEKKDIWVKRGEEWVKR</sequence>
<dbReference type="InterPro" id="IPR027417">
    <property type="entry name" value="P-loop_NTPase"/>
</dbReference>
<dbReference type="SUPFAM" id="SSF52540">
    <property type="entry name" value="P-loop containing nucleoside triphosphate hydrolases"/>
    <property type="match status" value="1"/>
</dbReference>
<gene>
    <name evidence="2" type="ORF">DXA63_05080</name>
</gene>
<reference evidence="2 3" key="1">
    <citation type="submission" date="2018-08" db="EMBL/GenBank/DDBJ databases">
        <title>A genome reference for cultivated species of the human gut microbiota.</title>
        <authorList>
            <person name="Zou Y."/>
            <person name="Xue W."/>
            <person name="Luo G."/>
        </authorList>
    </citation>
    <scope>NUCLEOTIDE SEQUENCE [LARGE SCALE GENOMIC DNA]</scope>
    <source>
        <strain evidence="2 3">OF03-3</strain>
    </source>
</reference>
<dbReference type="PANTHER" id="PTHR33295">
    <property type="entry name" value="ATPASE"/>
    <property type="match status" value="1"/>
</dbReference>
<dbReference type="AlphaFoldDB" id="A0AA92WE96"/>
<name>A0AA92WE96_9BACT</name>
<dbReference type="Pfam" id="PF13173">
    <property type="entry name" value="AAA_14"/>
    <property type="match status" value="1"/>
</dbReference>
<evidence type="ECO:0000259" key="1">
    <source>
        <dbReference type="Pfam" id="PF13173"/>
    </source>
</evidence>
<dbReference type="Proteomes" id="UP000285604">
    <property type="component" value="Unassembled WGS sequence"/>
</dbReference>
<proteinExistence type="predicted"/>
<dbReference type="Gene3D" id="3.40.50.300">
    <property type="entry name" value="P-loop containing nucleotide triphosphate hydrolases"/>
    <property type="match status" value="1"/>
</dbReference>
<dbReference type="InterPro" id="IPR041682">
    <property type="entry name" value="AAA_14"/>
</dbReference>
<dbReference type="EMBL" id="QSCI01000014">
    <property type="protein sequence ID" value="RGX96524.1"/>
    <property type="molecule type" value="Genomic_DNA"/>
</dbReference>
<evidence type="ECO:0000313" key="3">
    <source>
        <dbReference type="Proteomes" id="UP000285604"/>
    </source>
</evidence>
<evidence type="ECO:0000313" key="2">
    <source>
        <dbReference type="EMBL" id="RGX96524.1"/>
    </source>
</evidence>
<organism evidence="2 3">
    <name type="scientific">Segatella copri</name>
    <dbReference type="NCBI Taxonomy" id="165179"/>
    <lineage>
        <taxon>Bacteria</taxon>
        <taxon>Pseudomonadati</taxon>
        <taxon>Bacteroidota</taxon>
        <taxon>Bacteroidia</taxon>
        <taxon>Bacteroidales</taxon>
        <taxon>Prevotellaceae</taxon>
        <taxon>Segatella</taxon>
    </lineage>
</organism>
<dbReference type="PANTHER" id="PTHR33295:SF7">
    <property type="entry name" value="ATPASE"/>
    <property type="match status" value="1"/>
</dbReference>
<feature type="domain" description="AAA" evidence="1">
    <location>
        <begin position="19"/>
        <end position="126"/>
    </location>
</feature>
<accession>A0AA92WE96</accession>
<comment type="caution">
    <text evidence="2">The sequence shown here is derived from an EMBL/GenBank/DDBJ whole genome shotgun (WGS) entry which is preliminary data.</text>
</comment>